<evidence type="ECO:0000256" key="11">
    <source>
        <dbReference type="ARBA" id="ARBA00023136"/>
    </source>
</evidence>
<evidence type="ECO:0000313" key="16">
    <source>
        <dbReference type="EMBL" id="SUZ75366.1"/>
    </source>
</evidence>
<comment type="subcellular location">
    <subcellularLocation>
        <location evidence="1">Cell membrane</location>
        <topology evidence="1">Multi-pass membrane protein</topology>
    </subcellularLocation>
</comment>
<sequence>MTTQLLDLGKPVIVALNMIDLARKKSIMIDCEKLKNDLGVFSVIPVSARLNEGLDDLKRSITQVMNYNDETPTVFPIPEPVQNAILPLQNWYQDTFEFSENLSRSFAIRTATIDTTQGIEPPDPQLINTCKMDLKKIGFPYETLEPTLRYHWLDQVVPPSEIPIEKKSKSEKTDEILTHTWGGPLIFVGLLAFIFQVIFSWATVPMNLIDVGIAQLGTWLAHHLPTGLLSDLLVEGVIGGAGAILIFLPQILILIFFLTMLEDSGYMARVAIMMDKAMTKVGLHGRSVLPLMSGFACAIPGIMSTRTIDSWKERLVTIMVLPLMSCSARLPVYTLMISAFIPDTEVFGIFGLQGLTMVLMYFLGTVTAMILAVFFSKWIKTERKSSFIMELPPYRIPLMRSVFRQVYTRGKLFVTDAGKIIMAISIVLWFLASFPKIDSRNDETKSIHSSYAADIGKAIEPMIAPLGFDWKIGLGLVTSFAAREVVVSTLATIYNVENDGEDMISLSDAMKQDKDPNTGKSIFTPLVALSLMVFYVYAAQCMATFAIVKRETNSWKWPVFMVIYMTALAYFSSLIVYQGGLMMGFS</sequence>
<feature type="transmembrane region" description="Helical" evidence="12">
    <location>
        <begin position="233"/>
        <end position="261"/>
    </location>
</feature>
<feature type="transmembrane region" description="Helical" evidence="12">
    <location>
        <begin position="315"/>
        <end position="341"/>
    </location>
</feature>
<dbReference type="GO" id="GO:0015093">
    <property type="term" value="F:ferrous iron transmembrane transporter activity"/>
    <property type="evidence" value="ECO:0007669"/>
    <property type="project" value="InterPro"/>
</dbReference>
<keyword evidence="4" id="KW-0410">Iron transport</keyword>
<feature type="transmembrane region" description="Helical" evidence="12">
    <location>
        <begin position="176"/>
        <end position="198"/>
    </location>
</feature>
<evidence type="ECO:0000259" key="14">
    <source>
        <dbReference type="Pfam" id="PF07664"/>
    </source>
</evidence>
<dbReference type="PANTHER" id="PTHR43185">
    <property type="entry name" value="FERROUS IRON TRANSPORT PROTEIN B"/>
    <property type="match status" value="1"/>
</dbReference>
<evidence type="ECO:0000256" key="6">
    <source>
        <dbReference type="ARBA" id="ARBA00022741"/>
    </source>
</evidence>
<dbReference type="PANTHER" id="PTHR43185:SF1">
    <property type="entry name" value="FE(2+) TRANSPORTER FEOB"/>
    <property type="match status" value="1"/>
</dbReference>
<keyword evidence="7 12" id="KW-1133">Transmembrane helix</keyword>
<evidence type="ECO:0000259" key="13">
    <source>
        <dbReference type="Pfam" id="PF02421"/>
    </source>
</evidence>
<feature type="domain" description="FeoB-type G" evidence="13">
    <location>
        <begin position="1"/>
        <end position="61"/>
    </location>
</feature>
<keyword evidence="11 12" id="KW-0472">Membrane</keyword>
<dbReference type="Pfam" id="PF02421">
    <property type="entry name" value="FeoB_N"/>
    <property type="match status" value="1"/>
</dbReference>
<evidence type="ECO:0000256" key="9">
    <source>
        <dbReference type="ARBA" id="ARBA00023065"/>
    </source>
</evidence>
<evidence type="ECO:0000256" key="8">
    <source>
        <dbReference type="ARBA" id="ARBA00023004"/>
    </source>
</evidence>
<dbReference type="InterPro" id="IPR011640">
    <property type="entry name" value="Fe2_transport_prot_B_C"/>
</dbReference>
<dbReference type="GO" id="GO:0005525">
    <property type="term" value="F:GTP binding"/>
    <property type="evidence" value="ECO:0007669"/>
    <property type="project" value="UniProtKB-KW"/>
</dbReference>
<keyword evidence="8" id="KW-0408">Iron</keyword>
<dbReference type="EMBL" id="UINC01001242">
    <property type="protein sequence ID" value="SUZ75366.1"/>
    <property type="molecule type" value="Genomic_DNA"/>
</dbReference>
<evidence type="ECO:0000256" key="4">
    <source>
        <dbReference type="ARBA" id="ARBA00022496"/>
    </source>
</evidence>
<dbReference type="SUPFAM" id="SSF52540">
    <property type="entry name" value="P-loop containing nucleoside triphosphate hydrolases"/>
    <property type="match status" value="1"/>
</dbReference>
<feature type="transmembrane region" description="Helical" evidence="12">
    <location>
        <begin position="347"/>
        <end position="375"/>
    </location>
</feature>
<evidence type="ECO:0000256" key="12">
    <source>
        <dbReference type="SAM" id="Phobius"/>
    </source>
</evidence>
<feature type="domain" description="Nucleoside transporter/FeoB GTPase Gate" evidence="15">
    <location>
        <begin position="245"/>
        <end position="339"/>
    </location>
</feature>
<evidence type="ECO:0008006" key="17">
    <source>
        <dbReference type="Google" id="ProtNLM"/>
    </source>
</evidence>
<dbReference type="Pfam" id="PF07670">
    <property type="entry name" value="Gate"/>
    <property type="match status" value="2"/>
</dbReference>
<keyword evidence="5 12" id="KW-0812">Transmembrane</keyword>
<dbReference type="NCBIfam" id="TIGR00437">
    <property type="entry name" value="feoB"/>
    <property type="match status" value="1"/>
</dbReference>
<keyword evidence="9" id="KW-0406">Ion transport</keyword>
<evidence type="ECO:0000256" key="2">
    <source>
        <dbReference type="ARBA" id="ARBA00022448"/>
    </source>
</evidence>
<evidence type="ECO:0000256" key="5">
    <source>
        <dbReference type="ARBA" id="ARBA00022692"/>
    </source>
</evidence>
<feature type="transmembrane region" description="Helical" evidence="12">
    <location>
        <begin position="522"/>
        <end position="547"/>
    </location>
</feature>
<reference evidence="16" key="1">
    <citation type="submission" date="2018-05" db="EMBL/GenBank/DDBJ databases">
        <authorList>
            <person name="Lanie J.A."/>
            <person name="Ng W.-L."/>
            <person name="Kazmierczak K.M."/>
            <person name="Andrzejewski T.M."/>
            <person name="Davidsen T.M."/>
            <person name="Wayne K.J."/>
            <person name="Tettelin H."/>
            <person name="Glass J.I."/>
            <person name="Rusch D."/>
            <person name="Podicherti R."/>
            <person name="Tsui H.-C.T."/>
            <person name="Winkler M.E."/>
        </authorList>
    </citation>
    <scope>NUCLEOTIDE SEQUENCE</scope>
</reference>
<dbReference type="GO" id="GO:0005886">
    <property type="term" value="C:plasma membrane"/>
    <property type="evidence" value="ECO:0007669"/>
    <property type="project" value="UniProtKB-SubCell"/>
</dbReference>
<protein>
    <recommendedName>
        <fullName evidence="17">FeoB-type G domain-containing protein</fullName>
    </recommendedName>
</protein>
<evidence type="ECO:0000256" key="10">
    <source>
        <dbReference type="ARBA" id="ARBA00023134"/>
    </source>
</evidence>
<dbReference type="InterPro" id="IPR030389">
    <property type="entry name" value="G_FEOB_dom"/>
</dbReference>
<dbReference type="InterPro" id="IPR050860">
    <property type="entry name" value="FeoB_GTPase"/>
</dbReference>
<evidence type="ECO:0000256" key="3">
    <source>
        <dbReference type="ARBA" id="ARBA00022475"/>
    </source>
</evidence>
<evidence type="ECO:0000256" key="1">
    <source>
        <dbReference type="ARBA" id="ARBA00004651"/>
    </source>
</evidence>
<proteinExistence type="predicted"/>
<organism evidence="16">
    <name type="scientific">marine metagenome</name>
    <dbReference type="NCBI Taxonomy" id="408172"/>
    <lineage>
        <taxon>unclassified sequences</taxon>
        <taxon>metagenomes</taxon>
        <taxon>ecological metagenomes</taxon>
    </lineage>
</organism>
<accession>A0A381Q7R0</accession>
<dbReference type="InterPro" id="IPR003373">
    <property type="entry name" value="Fe2_transport_prot-B"/>
</dbReference>
<feature type="transmembrane region" description="Helical" evidence="12">
    <location>
        <begin position="559"/>
        <end position="577"/>
    </location>
</feature>
<evidence type="ECO:0000256" key="7">
    <source>
        <dbReference type="ARBA" id="ARBA00022989"/>
    </source>
</evidence>
<keyword evidence="10" id="KW-0342">GTP-binding</keyword>
<keyword evidence="3" id="KW-1003">Cell membrane</keyword>
<feature type="domain" description="Ferrous iron transport protein B C-terminal" evidence="14">
    <location>
        <begin position="357"/>
        <end position="409"/>
    </location>
</feature>
<dbReference type="AlphaFoldDB" id="A0A381Q7R0"/>
<dbReference type="Pfam" id="PF07664">
    <property type="entry name" value="FeoB_C"/>
    <property type="match status" value="1"/>
</dbReference>
<dbReference type="InterPro" id="IPR011642">
    <property type="entry name" value="Gate_dom"/>
</dbReference>
<name>A0A381Q7R0_9ZZZZ</name>
<evidence type="ECO:0000259" key="15">
    <source>
        <dbReference type="Pfam" id="PF07670"/>
    </source>
</evidence>
<dbReference type="Gene3D" id="3.40.50.300">
    <property type="entry name" value="P-loop containing nucleotide triphosphate hydrolases"/>
    <property type="match status" value="1"/>
</dbReference>
<feature type="domain" description="Nucleoside transporter/FeoB GTPase Gate" evidence="15">
    <location>
        <begin position="416"/>
        <end position="554"/>
    </location>
</feature>
<keyword evidence="6" id="KW-0547">Nucleotide-binding</keyword>
<feature type="transmembrane region" description="Helical" evidence="12">
    <location>
        <begin position="412"/>
        <end position="432"/>
    </location>
</feature>
<dbReference type="InterPro" id="IPR027417">
    <property type="entry name" value="P-loop_NTPase"/>
</dbReference>
<gene>
    <name evidence="16" type="ORF">METZ01_LOCUS28220</name>
</gene>
<keyword evidence="2" id="KW-0813">Transport</keyword>